<dbReference type="SUPFAM" id="SSF56349">
    <property type="entry name" value="DNA breaking-rejoining enzymes"/>
    <property type="match status" value="1"/>
</dbReference>
<dbReference type="PANTHER" id="PTHR30349">
    <property type="entry name" value="PHAGE INTEGRASE-RELATED"/>
    <property type="match status" value="1"/>
</dbReference>
<protein>
    <submittedName>
        <fullName evidence="6">Integrase</fullName>
    </submittedName>
</protein>
<dbReference type="STRING" id="83219.PM02_10390"/>
<dbReference type="EMBL" id="JEMU01000007">
    <property type="protein sequence ID" value="KAJ03287.1"/>
    <property type="molecule type" value="Genomic_DNA"/>
</dbReference>
<dbReference type="InterPro" id="IPR011010">
    <property type="entry name" value="DNA_brk_join_enz"/>
</dbReference>
<comment type="similarity">
    <text evidence="1">Belongs to the 'phage' integrase family.</text>
</comment>
<evidence type="ECO:0000256" key="1">
    <source>
        <dbReference type="ARBA" id="ARBA00008857"/>
    </source>
</evidence>
<dbReference type="GO" id="GO:0006310">
    <property type="term" value="P:DNA recombination"/>
    <property type="evidence" value="ECO:0007669"/>
    <property type="project" value="UniProtKB-KW"/>
</dbReference>
<evidence type="ECO:0000256" key="4">
    <source>
        <dbReference type="ARBA" id="ARBA00023172"/>
    </source>
</evidence>
<sequence>MPEISIGRLRGGFCVYWRDDSGKRQRYQLKARTRKAAEAEAIDVYRVRSQPIGGVSVENCWTSYRASLRNRPTGKTMGYTGKPVLEHFGHLRPDHITAETCETYRALRTERDKCSVGTVHTELGHLRSALRYAVKVGMITTAPHIWRPAKPMPKERYLSHEEIAALIEAANSPHIRLAITLLLGTAGRVGAILDLEWDRVDFGLGVINLRLPDAATRKGRAVVPMNGMTRAALSVAHDAALTDFVVEYAGDRVKSIRKGFHNACERAGLEDVTIHTLRHSAAVHMVSAGVPMQKVSQYLGHSNTAITERVYARYAPSHMQDAADVLNFTNIKKARG</sequence>
<dbReference type="InterPro" id="IPR050090">
    <property type="entry name" value="Tyrosine_recombinase_XerCD"/>
</dbReference>
<gene>
    <name evidence="6" type="ORF">PM02_10390</name>
</gene>
<comment type="caution">
    <text evidence="6">The sequence shown here is derived from an EMBL/GenBank/DDBJ whole genome shotgun (WGS) entry which is preliminary data.</text>
</comment>
<dbReference type="PROSITE" id="PS51898">
    <property type="entry name" value="TYR_RECOMBINASE"/>
    <property type="match status" value="1"/>
</dbReference>
<evidence type="ECO:0000256" key="3">
    <source>
        <dbReference type="ARBA" id="ARBA00023125"/>
    </source>
</evidence>
<dbReference type="Gene3D" id="1.10.443.10">
    <property type="entry name" value="Intergrase catalytic core"/>
    <property type="match status" value="1"/>
</dbReference>
<evidence type="ECO:0000313" key="6">
    <source>
        <dbReference type="EMBL" id="KAJ03287.1"/>
    </source>
</evidence>
<keyword evidence="4" id="KW-0233">DNA recombination</keyword>
<organism evidence="6 7">
    <name type="scientific">Sulfitobacter mediterraneus</name>
    <dbReference type="NCBI Taxonomy" id="83219"/>
    <lineage>
        <taxon>Bacteria</taxon>
        <taxon>Pseudomonadati</taxon>
        <taxon>Pseudomonadota</taxon>
        <taxon>Alphaproteobacteria</taxon>
        <taxon>Rhodobacterales</taxon>
        <taxon>Roseobacteraceae</taxon>
        <taxon>Sulfitobacter</taxon>
    </lineage>
</organism>
<dbReference type="PANTHER" id="PTHR30349:SF64">
    <property type="entry name" value="PROPHAGE INTEGRASE INTD-RELATED"/>
    <property type="match status" value="1"/>
</dbReference>
<dbReference type="eggNOG" id="COG0582">
    <property type="taxonomic scope" value="Bacteria"/>
</dbReference>
<accession>A0A061SQZ5</accession>
<dbReference type="Pfam" id="PF00589">
    <property type="entry name" value="Phage_integrase"/>
    <property type="match status" value="1"/>
</dbReference>
<dbReference type="GO" id="GO:0003677">
    <property type="term" value="F:DNA binding"/>
    <property type="evidence" value="ECO:0007669"/>
    <property type="project" value="UniProtKB-KW"/>
</dbReference>
<keyword evidence="3" id="KW-0238">DNA-binding</keyword>
<keyword evidence="7" id="KW-1185">Reference proteome</keyword>
<evidence type="ECO:0000256" key="2">
    <source>
        <dbReference type="ARBA" id="ARBA00022908"/>
    </source>
</evidence>
<keyword evidence="2" id="KW-0229">DNA integration</keyword>
<dbReference type="GO" id="GO:0015074">
    <property type="term" value="P:DNA integration"/>
    <property type="evidence" value="ECO:0007669"/>
    <property type="project" value="UniProtKB-KW"/>
</dbReference>
<dbReference type="Gene3D" id="1.10.150.130">
    <property type="match status" value="1"/>
</dbReference>
<evidence type="ECO:0000259" key="5">
    <source>
        <dbReference type="PROSITE" id="PS51898"/>
    </source>
</evidence>
<name>A0A061SQZ5_9RHOB</name>
<dbReference type="InterPro" id="IPR013762">
    <property type="entry name" value="Integrase-like_cat_sf"/>
</dbReference>
<dbReference type="Proteomes" id="UP000027337">
    <property type="component" value="Unassembled WGS sequence"/>
</dbReference>
<dbReference type="InterPro" id="IPR010998">
    <property type="entry name" value="Integrase_recombinase_N"/>
</dbReference>
<evidence type="ECO:0000313" key="7">
    <source>
        <dbReference type="Proteomes" id="UP000027337"/>
    </source>
</evidence>
<dbReference type="CDD" id="cd00796">
    <property type="entry name" value="INT_Rci_Hp1_C"/>
    <property type="match status" value="1"/>
</dbReference>
<dbReference type="InterPro" id="IPR002104">
    <property type="entry name" value="Integrase_catalytic"/>
</dbReference>
<proteinExistence type="inferred from homology"/>
<feature type="domain" description="Tyr recombinase" evidence="5">
    <location>
        <begin position="153"/>
        <end position="324"/>
    </location>
</feature>
<reference evidence="6 7" key="1">
    <citation type="journal article" date="2014" name="Genome Announc.">
        <title>Draft Genome Sequences of Two Isolates of the Roseobacter Group, Sulfitobacter sp. Strains 3SOLIMAR09 and 1FIGIMAR09, from Harbors of Mallorca Island (Mediterranean Sea).</title>
        <authorList>
            <person name="Mas-Llado M."/>
            <person name="Pina-Villalonga J.M."/>
            <person name="Brunet-Galmes I."/>
            <person name="Nogales B."/>
            <person name="Bosch R."/>
        </authorList>
    </citation>
    <scope>NUCLEOTIDE SEQUENCE [LARGE SCALE GENOMIC DNA]</scope>
    <source>
        <strain evidence="6 7">1FIGIMAR09</strain>
    </source>
</reference>
<dbReference type="AlphaFoldDB" id="A0A061SQZ5"/>